<gene>
    <name evidence="1" type="ORF">LCGC14_1696170</name>
</gene>
<organism evidence="1">
    <name type="scientific">marine sediment metagenome</name>
    <dbReference type="NCBI Taxonomy" id="412755"/>
    <lineage>
        <taxon>unclassified sequences</taxon>
        <taxon>metagenomes</taxon>
        <taxon>ecological metagenomes</taxon>
    </lineage>
</organism>
<accession>A0A0F9HJ62</accession>
<protein>
    <submittedName>
        <fullName evidence="1">Uncharacterized protein</fullName>
    </submittedName>
</protein>
<dbReference type="EMBL" id="LAZR01014910">
    <property type="protein sequence ID" value="KKM15431.1"/>
    <property type="molecule type" value="Genomic_DNA"/>
</dbReference>
<sequence>MDKIRTFRDTIKQEYKLVSVKDQQTESDNIWNTLHGFGISKEDIMKQNLSHEELYNIHVAVKTYQDCQKVLKGLEEY</sequence>
<comment type="caution">
    <text evidence="1">The sequence shown here is derived from an EMBL/GenBank/DDBJ whole genome shotgun (WGS) entry which is preliminary data.</text>
</comment>
<proteinExistence type="predicted"/>
<reference evidence="1" key="1">
    <citation type="journal article" date="2015" name="Nature">
        <title>Complex archaea that bridge the gap between prokaryotes and eukaryotes.</title>
        <authorList>
            <person name="Spang A."/>
            <person name="Saw J.H."/>
            <person name="Jorgensen S.L."/>
            <person name="Zaremba-Niedzwiedzka K."/>
            <person name="Martijn J."/>
            <person name="Lind A.E."/>
            <person name="van Eijk R."/>
            <person name="Schleper C."/>
            <person name="Guy L."/>
            <person name="Ettema T.J."/>
        </authorList>
    </citation>
    <scope>NUCLEOTIDE SEQUENCE</scope>
</reference>
<dbReference type="AlphaFoldDB" id="A0A0F9HJ62"/>
<evidence type="ECO:0000313" key="1">
    <source>
        <dbReference type="EMBL" id="KKM15431.1"/>
    </source>
</evidence>
<name>A0A0F9HJ62_9ZZZZ</name>